<name>A0A3N4HRU9_ASCIM</name>
<protein>
    <submittedName>
        <fullName evidence="1">Uncharacterized protein</fullName>
    </submittedName>
</protein>
<gene>
    <name evidence="1" type="ORF">BJ508DRAFT_30242</name>
</gene>
<evidence type="ECO:0000313" key="1">
    <source>
        <dbReference type="EMBL" id="RPA74761.1"/>
    </source>
</evidence>
<proteinExistence type="predicted"/>
<reference evidence="1 2" key="1">
    <citation type="journal article" date="2018" name="Nat. Ecol. Evol.">
        <title>Pezizomycetes genomes reveal the molecular basis of ectomycorrhizal truffle lifestyle.</title>
        <authorList>
            <person name="Murat C."/>
            <person name="Payen T."/>
            <person name="Noel B."/>
            <person name="Kuo A."/>
            <person name="Morin E."/>
            <person name="Chen J."/>
            <person name="Kohler A."/>
            <person name="Krizsan K."/>
            <person name="Balestrini R."/>
            <person name="Da Silva C."/>
            <person name="Montanini B."/>
            <person name="Hainaut M."/>
            <person name="Levati E."/>
            <person name="Barry K.W."/>
            <person name="Belfiori B."/>
            <person name="Cichocki N."/>
            <person name="Clum A."/>
            <person name="Dockter R.B."/>
            <person name="Fauchery L."/>
            <person name="Guy J."/>
            <person name="Iotti M."/>
            <person name="Le Tacon F."/>
            <person name="Lindquist E.A."/>
            <person name="Lipzen A."/>
            <person name="Malagnac F."/>
            <person name="Mello A."/>
            <person name="Molinier V."/>
            <person name="Miyauchi S."/>
            <person name="Poulain J."/>
            <person name="Riccioni C."/>
            <person name="Rubini A."/>
            <person name="Sitrit Y."/>
            <person name="Splivallo R."/>
            <person name="Traeger S."/>
            <person name="Wang M."/>
            <person name="Zifcakova L."/>
            <person name="Wipf D."/>
            <person name="Zambonelli A."/>
            <person name="Paolocci F."/>
            <person name="Nowrousian M."/>
            <person name="Ottonello S."/>
            <person name="Baldrian P."/>
            <person name="Spatafora J.W."/>
            <person name="Henrissat B."/>
            <person name="Nagy L.G."/>
            <person name="Aury J.M."/>
            <person name="Wincker P."/>
            <person name="Grigoriev I.V."/>
            <person name="Bonfante P."/>
            <person name="Martin F.M."/>
        </authorList>
    </citation>
    <scope>NUCLEOTIDE SEQUENCE [LARGE SCALE GENOMIC DNA]</scope>
    <source>
        <strain evidence="1 2">RN42</strain>
    </source>
</reference>
<keyword evidence="2" id="KW-1185">Reference proteome</keyword>
<accession>A0A3N4HRU9</accession>
<dbReference type="Proteomes" id="UP000275078">
    <property type="component" value="Unassembled WGS sequence"/>
</dbReference>
<dbReference type="EMBL" id="ML119781">
    <property type="protein sequence ID" value="RPA74761.1"/>
    <property type="molecule type" value="Genomic_DNA"/>
</dbReference>
<evidence type="ECO:0000313" key="2">
    <source>
        <dbReference type="Proteomes" id="UP000275078"/>
    </source>
</evidence>
<sequence>MCPLNIALRHRRVEVVSMLLLEFEAKYDHYCHDCTQIGEFQNPIDCHDWFVHDKSRRALDEQNVTQKWNGLHRCNPGCRDSANHPGTTPFDQLPSTTIDVAEIVAAHTAYEEEAEHALLVKLGIDPISETNIELDLFEFYNGDPHHFSTSIITNSKWYQQLREPQEV</sequence>
<organism evidence="1 2">
    <name type="scientific">Ascobolus immersus RN42</name>
    <dbReference type="NCBI Taxonomy" id="1160509"/>
    <lineage>
        <taxon>Eukaryota</taxon>
        <taxon>Fungi</taxon>
        <taxon>Dikarya</taxon>
        <taxon>Ascomycota</taxon>
        <taxon>Pezizomycotina</taxon>
        <taxon>Pezizomycetes</taxon>
        <taxon>Pezizales</taxon>
        <taxon>Ascobolaceae</taxon>
        <taxon>Ascobolus</taxon>
    </lineage>
</organism>
<dbReference type="AlphaFoldDB" id="A0A3N4HRU9"/>